<dbReference type="GO" id="GO:0009734">
    <property type="term" value="P:auxin-activated signaling pathway"/>
    <property type="evidence" value="ECO:0007669"/>
    <property type="project" value="InterPro"/>
</dbReference>
<feature type="transmembrane region" description="Helical" evidence="6">
    <location>
        <begin position="42"/>
        <end position="63"/>
    </location>
</feature>
<evidence type="ECO:0000313" key="7">
    <source>
        <dbReference type="EMBL" id="KAK9742468.1"/>
    </source>
</evidence>
<dbReference type="Proteomes" id="UP001443914">
    <property type="component" value="Unassembled WGS sequence"/>
</dbReference>
<protein>
    <submittedName>
        <fullName evidence="7">Uncharacterized protein</fullName>
    </submittedName>
</protein>
<comment type="subcellular location">
    <subcellularLocation>
        <location evidence="1">Membrane</location>
        <topology evidence="1">Multi-pass membrane protein</topology>
    </subcellularLocation>
</comment>
<evidence type="ECO:0000313" key="8">
    <source>
        <dbReference type="Proteomes" id="UP001443914"/>
    </source>
</evidence>
<keyword evidence="5 6" id="KW-0472">Membrane</keyword>
<gene>
    <name evidence="7" type="ORF">RND81_03G175300</name>
</gene>
<feature type="transmembrane region" description="Helical" evidence="6">
    <location>
        <begin position="12"/>
        <end position="30"/>
    </location>
</feature>
<dbReference type="EMBL" id="JBDFQZ010000003">
    <property type="protein sequence ID" value="KAK9742468.1"/>
    <property type="molecule type" value="Genomic_DNA"/>
</dbReference>
<reference evidence="7" key="1">
    <citation type="submission" date="2024-03" db="EMBL/GenBank/DDBJ databases">
        <title>WGS assembly of Saponaria officinalis var. Norfolk2.</title>
        <authorList>
            <person name="Jenkins J."/>
            <person name="Shu S."/>
            <person name="Grimwood J."/>
            <person name="Barry K."/>
            <person name="Goodstein D."/>
            <person name="Schmutz J."/>
            <person name="Leebens-Mack J."/>
            <person name="Osbourn A."/>
        </authorList>
    </citation>
    <scope>NUCLEOTIDE SEQUENCE [LARGE SCALE GENOMIC DNA]</scope>
    <source>
        <strain evidence="7">JIC</strain>
    </source>
</reference>
<dbReference type="InterPro" id="IPR044991">
    <property type="entry name" value="TET_plant"/>
</dbReference>
<dbReference type="PANTHER" id="PTHR32191">
    <property type="entry name" value="TETRASPANIN-8-RELATED"/>
    <property type="match status" value="1"/>
</dbReference>
<evidence type="ECO:0000256" key="6">
    <source>
        <dbReference type="SAM" id="Phobius"/>
    </source>
</evidence>
<organism evidence="7 8">
    <name type="scientific">Saponaria officinalis</name>
    <name type="common">Common soapwort</name>
    <name type="synonym">Lychnis saponaria</name>
    <dbReference type="NCBI Taxonomy" id="3572"/>
    <lineage>
        <taxon>Eukaryota</taxon>
        <taxon>Viridiplantae</taxon>
        <taxon>Streptophyta</taxon>
        <taxon>Embryophyta</taxon>
        <taxon>Tracheophyta</taxon>
        <taxon>Spermatophyta</taxon>
        <taxon>Magnoliopsida</taxon>
        <taxon>eudicotyledons</taxon>
        <taxon>Gunneridae</taxon>
        <taxon>Pentapetalae</taxon>
        <taxon>Caryophyllales</taxon>
        <taxon>Caryophyllaceae</taxon>
        <taxon>Caryophylleae</taxon>
        <taxon>Saponaria</taxon>
    </lineage>
</organism>
<keyword evidence="8" id="KW-1185">Reference proteome</keyword>
<name>A0AAW1M904_SAPOF</name>
<accession>A0AAW1M904</accession>
<dbReference type="InterPro" id="IPR018499">
    <property type="entry name" value="Tetraspanin/Peripherin"/>
</dbReference>
<evidence type="ECO:0000256" key="4">
    <source>
        <dbReference type="ARBA" id="ARBA00022989"/>
    </source>
</evidence>
<comment type="caution">
    <text evidence="7">The sequence shown here is derived from an EMBL/GenBank/DDBJ whole genome shotgun (WGS) entry which is preliminary data.</text>
</comment>
<sequence length="252" mass="28846">MARWSNNLTACINLCSLMLGLSILTVAITMHERPVSSCHKLLILPCARLGSVLAVVSLFGLLGSCCRSPFLLWIYLFFYIIVIFVMIVGIVLWAVITIKGSVRLDVGQEYRMAEFASWFKDHVFGMTDWSEIRQCMMDRDLCLMDSSVQHKFYSIPQLQHSCCKLPKWCLTDKNNASIPDCKTWKNEPDKMCYYCNACTGGFLQQLSQLWQKLFPGYVALFVLVMVVFVLGSRAFQQHKADHYQKVFYATKA</sequence>
<keyword evidence="4 6" id="KW-1133">Transmembrane helix</keyword>
<proteinExistence type="inferred from homology"/>
<comment type="similarity">
    <text evidence="2">Belongs to the tetraspanin (TM4SF) family.</text>
</comment>
<dbReference type="GO" id="GO:0016020">
    <property type="term" value="C:membrane"/>
    <property type="evidence" value="ECO:0007669"/>
    <property type="project" value="UniProtKB-SubCell"/>
</dbReference>
<evidence type="ECO:0000256" key="3">
    <source>
        <dbReference type="ARBA" id="ARBA00022692"/>
    </source>
</evidence>
<evidence type="ECO:0000256" key="2">
    <source>
        <dbReference type="ARBA" id="ARBA00006840"/>
    </source>
</evidence>
<dbReference type="Pfam" id="PF00335">
    <property type="entry name" value="Tetraspanin"/>
    <property type="match status" value="1"/>
</dbReference>
<keyword evidence="3 6" id="KW-0812">Transmembrane</keyword>
<dbReference type="AlphaFoldDB" id="A0AAW1M904"/>
<feature type="transmembrane region" description="Helical" evidence="6">
    <location>
        <begin position="70"/>
        <end position="96"/>
    </location>
</feature>
<feature type="transmembrane region" description="Helical" evidence="6">
    <location>
        <begin position="214"/>
        <end position="235"/>
    </location>
</feature>
<evidence type="ECO:0000256" key="5">
    <source>
        <dbReference type="ARBA" id="ARBA00023136"/>
    </source>
</evidence>
<evidence type="ECO:0000256" key="1">
    <source>
        <dbReference type="ARBA" id="ARBA00004141"/>
    </source>
</evidence>